<sequence>MNREAMLLLLLLLVVFKEKVGDSGTTRKTLPLMRGEKDRKDGKDEDIPKFKVPEIHLKEEHFYKLRDLMSSIKPYLPEYEQILSEIYVNSVNIYDCYKRLNNVNKSEALHQIKDVRKERKNKIEMLKAVKSHIAEDKQELFDFSLNLLEVLDGLMSNWNEYVDKIKAIMGDEHISQVDKMAKIIELFKPIFRDDEGKLDKLIKNIKIIDLVTKAESVINDKDNKGKGDKNNIMRSDSGDEKERFLNNVKTLMNDQQKEAFDKLLNYLRNQGEDRQDNNKEIEAQSIEIKENEKKTEKNEEKDLKS</sequence>
<evidence type="ECO:0000256" key="1">
    <source>
        <dbReference type="SAM" id="MobiDB-lite"/>
    </source>
</evidence>
<reference evidence="2 3" key="1">
    <citation type="submission" date="2016-11" db="EMBL/GenBank/DDBJ databases">
        <authorList>
            <person name="Jaros S."/>
            <person name="Januszkiewicz K."/>
            <person name="Wedrychowicz H."/>
        </authorList>
    </citation>
    <scope>NUCLEOTIDE SEQUENCE [LARGE SCALE GENOMIC DNA]</scope>
    <source>
        <strain evidence="2 3">DSM 17918</strain>
    </source>
</reference>
<dbReference type="AlphaFoldDB" id="A0A1M4Y052"/>
<evidence type="ECO:0000313" key="3">
    <source>
        <dbReference type="Proteomes" id="UP000184088"/>
    </source>
</evidence>
<dbReference type="STRING" id="1121256.SAMN02746089_01118"/>
<feature type="compositionally biased region" description="Basic and acidic residues" evidence="1">
    <location>
        <begin position="270"/>
        <end position="305"/>
    </location>
</feature>
<keyword evidence="3" id="KW-1185">Reference proteome</keyword>
<evidence type="ECO:0000313" key="2">
    <source>
        <dbReference type="EMBL" id="SHE99075.1"/>
    </source>
</evidence>
<proteinExistence type="predicted"/>
<accession>A0A1M4Y052</accession>
<dbReference type="EMBL" id="FQVH01000009">
    <property type="protein sequence ID" value="SHE99075.1"/>
    <property type="molecule type" value="Genomic_DNA"/>
</dbReference>
<protein>
    <submittedName>
        <fullName evidence="2">Uncharacterized protein</fullName>
    </submittedName>
</protein>
<feature type="region of interest" description="Disordered" evidence="1">
    <location>
        <begin position="27"/>
        <end position="46"/>
    </location>
</feature>
<dbReference type="RefSeq" id="WP_073342533.1">
    <property type="nucleotide sequence ID" value="NZ_FQVH01000009.1"/>
</dbReference>
<dbReference type="Proteomes" id="UP000184088">
    <property type="component" value="Unassembled WGS sequence"/>
</dbReference>
<name>A0A1M4Y052_9THEO</name>
<dbReference type="OrthoDB" id="9829953at2"/>
<organism evidence="2 3">
    <name type="scientific">Caldanaerobius fijiensis DSM 17918</name>
    <dbReference type="NCBI Taxonomy" id="1121256"/>
    <lineage>
        <taxon>Bacteria</taxon>
        <taxon>Bacillati</taxon>
        <taxon>Bacillota</taxon>
        <taxon>Clostridia</taxon>
        <taxon>Thermoanaerobacterales</taxon>
        <taxon>Thermoanaerobacteraceae</taxon>
        <taxon>Caldanaerobius</taxon>
    </lineage>
</organism>
<feature type="region of interest" description="Disordered" evidence="1">
    <location>
        <begin position="269"/>
        <end position="305"/>
    </location>
</feature>
<feature type="compositionally biased region" description="Basic and acidic residues" evidence="1">
    <location>
        <begin position="34"/>
        <end position="46"/>
    </location>
</feature>
<feature type="region of interest" description="Disordered" evidence="1">
    <location>
        <begin position="220"/>
        <end position="239"/>
    </location>
</feature>
<gene>
    <name evidence="2" type="ORF">SAMN02746089_01118</name>
</gene>